<keyword evidence="2" id="KW-1185">Reference proteome</keyword>
<feature type="non-terminal residue" evidence="1">
    <location>
        <position position="80"/>
    </location>
</feature>
<protein>
    <submittedName>
        <fullName evidence="1">12779_t:CDS:1</fullName>
    </submittedName>
</protein>
<gene>
    <name evidence="1" type="ORF">RPERSI_LOCUS33689</name>
</gene>
<accession>A0ACA9SR02</accession>
<name>A0ACA9SR02_9GLOM</name>
<sequence>EQRAYRELITDPVIHTPYSRRAINHSVLPVIKDELSITLKIKVLSHGSSLRTVFTKGSNYTPSFILKPVNSNPCICFSIT</sequence>
<evidence type="ECO:0000313" key="1">
    <source>
        <dbReference type="EMBL" id="CAG8845491.1"/>
    </source>
</evidence>
<comment type="caution">
    <text evidence="1">The sequence shown here is derived from an EMBL/GenBank/DDBJ whole genome shotgun (WGS) entry which is preliminary data.</text>
</comment>
<dbReference type="EMBL" id="CAJVQC010146981">
    <property type="protein sequence ID" value="CAG8845491.1"/>
    <property type="molecule type" value="Genomic_DNA"/>
</dbReference>
<organism evidence="1 2">
    <name type="scientific">Racocetra persica</name>
    <dbReference type="NCBI Taxonomy" id="160502"/>
    <lineage>
        <taxon>Eukaryota</taxon>
        <taxon>Fungi</taxon>
        <taxon>Fungi incertae sedis</taxon>
        <taxon>Mucoromycota</taxon>
        <taxon>Glomeromycotina</taxon>
        <taxon>Glomeromycetes</taxon>
        <taxon>Diversisporales</taxon>
        <taxon>Gigasporaceae</taxon>
        <taxon>Racocetra</taxon>
    </lineage>
</organism>
<dbReference type="Proteomes" id="UP000789920">
    <property type="component" value="Unassembled WGS sequence"/>
</dbReference>
<reference evidence="1" key="1">
    <citation type="submission" date="2021-06" db="EMBL/GenBank/DDBJ databases">
        <authorList>
            <person name="Kallberg Y."/>
            <person name="Tangrot J."/>
            <person name="Rosling A."/>
        </authorList>
    </citation>
    <scope>NUCLEOTIDE SEQUENCE</scope>
    <source>
        <strain evidence="1">MA461A</strain>
    </source>
</reference>
<feature type="non-terminal residue" evidence="1">
    <location>
        <position position="1"/>
    </location>
</feature>
<proteinExistence type="predicted"/>
<evidence type="ECO:0000313" key="2">
    <source>
        <dbReference type="Proteomes" id="UP000789920"/>
    </source>
</evidence>